<reference evidence="2 3" key="1">
    <citation type="submission" date="2015-08" db="EMBL/GenBank/DDBJ databases">
        <title>Next Generation Sequencing and Analysis of the Genome of Puccinia sorghi L Schw, the Causal Agent of Maize Common Rust.</title>
        <authorList>
            <person name="Rochi L."/>
            <person name="Burguener G."/>
            <person name="Darino M."/>
            <person name="Turjanski A."/>
            <person name="Kreff E."/>
            <person name="Dieguez M.J."/>
            <person name="Sacco F."/>
        </authorList>
    </citation>
    <scope>NUCLEOTIDE SEQUENCE [LARGE SCALE GENOMIC DNA]</scope>
    <source>
        <strain evidence="2 3">RO10H11247</strain>
    </source>
</reference>
<proteinExistence type="predicted"/>
<feature type="compositionally biased region" description="Polar residues" evidence="1">
    <location>
        <begin position="1"/>
        <end position="17"/>
    </location>
</feature>
<sequence>MDHTLLIQTDRSPNHPTSLPDHTKLLAANSEKKRTPMLLLVGPPGVGKTLVAKRLQRG</sequence>
<dbReference type="InterPro" id="IPR027417">
    <property type="entry name" value="P-loop_NTPase"/>
</dbReference>
<name>A0A0L6UQP8_9BASI</name>
<dbReference type="VEuPathDB" id="FungiDB:VP01_4566g2"/>
<evidence type="ECO:0000313" key="2">
    <source>
        <dbReference type="EMBL" id="KNZ50175.1"/>
    </source>
</evidence>
<dbReference type="EMBL" id="LAVV01009686">
    <property type="protein sequence ID" value="KNZ50175.1"/>
    <property type="molecule type" value="Genomic_DNA"/>
</dbReference>
<dbReference type="Gene3D" id="3.40.50.300">
    <property type="entry name" value="P-loop containing nucleotide triphosphate hydrolases"/>
    <property type="match status" value="1"/>
</dbReference>
<protein>
    <submittedName>
        <fullName evidence="2">ATPase family associated with various cellular activities (AAA) family protein</fullName>
    </submittedName>
</protein>
<feature type="region of interest" description="Disordered" evidence="1">
    <location>
        <begin position="1"/>
        <end position="22"/>
    </location>
</feature>
<dbReference type="OrthoDB" id="365445at2759"/>
<accession>A0A0L6UQP8</accession>
<dbReference type="SUPFAM" id="SSF52540">
    <property type="entry name" value="P-loop containing nucleoside triphosphate hydrolases"/>
    <property type="match status" value="1"/>
</dbReference>
<gene>
    <name evidence="2" type="ORF">VP01_4566g2</name>
</gene>
<dbReference type="AlphaFoldDB" id="A0A0L6UQP8"/>
<evidence type="ECO:0000313" key="3">
    <source>
        <dbReference type="Proteomes" id="UP000037035"/>
    </source>
</evidence>
<dbReference type="Proteomes" id="UP000037035">
    <property type="component" value="Unassembled WGS sequence"/>
</dbReference>
<organism evidence="2 3">
    <name type="scientific">Puccinia sorghi</name>
    <dbReference type="NCBI Taxonomy" id="27349"/>
    <lineage>
        <taxon>Eukaryota</taxon>
        <taxon>Fungi</taxon>
        <taxon>Dikarya</taxon>
        <taxon>Basidiomycota</taxon>
        <taxon>Pucciniomycotina</taxon>
        <taxon>Pucciniomycetes</taxon>
        <taxon>Pucciniales</taxon>
        <taxon>Pucciniaceae</taxon>
        <taxon>Puccinia</taxon>
    </lineage>
</organism>
<keyword evidence="3" id="KW-1185">Reference proteome</keyword>
<evidence type="ECO:0000256" key="1">
    <source>
        <dbReference type="SAM" id="MobiDB-lite"/>
    </source>
</evidence>
<comment type="caution">
    <text evidence="2">The sequence shown here is derived from an EMBL/GenBank/DDBJ whole genome shotgun (WGS) entry which is preliminary data.</text>
</comment>
<dbReference type="GO" id="GO:0005524">
    <property type="term" value="F:ATP binding"/>
    <property type="evidence" value="ECO:0007669"/>
    <property type="project" value="InterPro"/>
</dbReference>